<reference evidence="5" key="7">
    <citation type="journal article" date="2008" name="Nucleic Acids Res.">
        <title>The rice annotation project database (RAP-DB): 2008 update.</title>
        <authorList>
            <consortium name="The rice annotation project (RAP)"/>
        </authorList>
    </citation>
    <scope>GENOME REANNOTATION</scope>
    <source>
        <strain evidence="5">cv. Nipponbare</strain>
    </source>
</reference>
<protein>
    <submittedName>
        <fullName evidence="4">Os09g0551100 protein</fullName>
    </submittedName>
</protein>
<reference evidence="4" key="6">
    <citation type="journal article" date="2008" name="Nucleic Acids Res.">
        <title>The Rice Annotation Project Database (RAP-DB): 2008 update.</title>
        <authorList>
            <consortium name="The Rice Annotation Project (RAP)"/>
            <person name="Tanaka T."/>
            <person name="Antonio B.A."/>
            <person name="Kikuchi S."/>
            <person name="Matsumoto T."/>
            <person name="Nagamura Y."/>
            <person name="Numa H."/>
            <person name="Sakai H."/>
            <person name="Wu J."/>
            <person name="Itoh T."/>
            <person name="Sasaki T."/>
            <person name="Aono R."/>
            <person name="Fujii Y."/>
            <person name="Habara T."/>
            <person name="Harada E."/>
            <person name="Kanno M."/>
            <person name="Kawahara Y."/>
            <person name="Kawashima H."/>
            <person name="Kubooka H."/>
            <person name="Matsuya A."/>
            <person name="Nakaoka H."/>
            <person name="Saichi N."/>
            <person name="Sanbonmatsu R."/>
            <person name="Sato Y."/>
            <person name="Shinso Y."/>
            <person name="Suzuki M."/>
            <person name="Takeda J."/>
            <person name="Tanino M."/>
            <person name="Todokoro F."/>
            <person name="Yamaguchi K."/>
            <person name="Yamamoto N."/>
            <person name="Yamasaki C."/>
            <person name="Imanishi T."/>
            <person name="Okido T."/>
            <person name="Tada M."/>
            <person name="Ikeo K."/>
            <person name="Tateno Y."/>
            <person name="Gojobori T."/>
            <person name="Lin Y.C."/>
            <person name="Wei F.J."/>
            <person name="Hsing Y.I."/>
            <person name="Zhao Q."/>
            <person name="Han B."/>
            <person name="Kramer M.R."/>
            <person name="McCombie R.W."/>
            <person name="Lonsdale D."/>
            <person name="O'Donovan C.C."/>
            <person name="Whitfield E.J."/>
            <person name="Apweiler R."/>
            <person name="Koyanagi K.O."/>
            <person name="Khurana J.P."/>
            <person name="Raghuvanshi S."/>
            <person name="Singh N.K."/>
            <person name="Tyagi A.K."/>
            <person name="Haberer G."/>
            <person name="Fujisawa M."/>
            <person name="Hosokawa S."/>
            <person name="Ito Y."/>
            <person name="Ikawa H."/>
            <person name="Shibata M."/>
            <person name="Yamamoto M."/>
            <person name="Bruskiewich R.M."/>
            <person name="Hoen D.R."/>
            <person name="Bureau TE."/>
            <person name="Namiki N."/>
            <person name="Ohyanagi H."/>
            <person name="Sakai Y."/>
            <person name="Nobushima S."/>
            <person name="Sakata K."/>
            <person name="Barrero R.A."/>
            <person name="Sato Y."/>
            <person name="Souvorov A."/>
            <person name="Smith-White B."/>
            <person name="Tatusova T."/>
            <person name="An S."/>
            <person name="An G."/>
            <person name="OOta S."/>
            <person name="Fuks G."/>
            <person name="Messing J."/>
            <person name="Christie K.R."/>
            <person name="Lieberherr D."/>
            <person name="Kim H."/>
            <person name="Zuccolo A."/>
            <person name="Wing R.A."/>
            <person name="Nobuta K."/>
            <person name="Green P.J."/>
            <person name="Lu C."/>
            <person name="Meyers BC."/>
            <person name="Chaparro C."/>
            <person name="Piegu B."/>
            <person name="Panaud O."/>
            <person name="Echeverria M."/>
        </authorList>
    </citation>
    <scope>NUCLEOTIDE SEQUENCE</scope>
</reference>
<evidence type="ECO:0000313" key="2">
    <source>
        <dbReference type="EMBL" id="BAD33757.1"/>
    </source>
</evidence>
<dbReference type="AlphaFoldDB" id="Q69MM5"/>
<dbReference type="EMBL" id="AP005679">
    <property type="protein sequence ID" value="BAD33757.1"/>
    <property type="molecule type" value="Genomic_DNA"/>
</dbReference>
<evidence type="ECO:0000256" key="1">
    <source>
        <dbReference type="SAM" id="MobiDB-lite"/>
    </source>
</evidence>
<reference evidence="4" key="9">
    <citation type="submission" date="2009-08" db="EMBL/GenBank/DDBJ databases">
        <title>The Second Rice Annotation Project Meeting (RAP2).</title>
        <authorList>
            <consortium name="The Rice Annotation Project (RAP)"/>
        </authorList>
    </citation>
    <scope>NUCLEOTIDE SEQUENCE</scope>
</reference>
<dbReference type="EMBL" id="AP008215">
    <property type="protein sequence ID" value="BAF25779.1"/>
    <property type="molecule type" value="Genomic_DNA"/>
</dbReference>
<proteinExistence type="predicted"/>
<feature type="region of interest" description="Disordered" evidence="1">
    <location>
        <begin position="1"/>
        <end position="29"/>
    </location>
</feature>
<dbReference type="Proteomes" id="UP000000763">
    <property type="component" value="Chromosome 9"/>
</dbReference>
<reference evidence="4" key="8">
    <citation type="submission" date="2009-08" db="EMBL/GenBank/DDBJ databases">
        <title>Oryza sativa nipponbare(GA3) genomic DNA, chromosome 9.</title>
        <authorList>
            <consortium name="IRGSP(International Rice Genome Sequencing Project)"/>
        </authorList>
    </citation>
    <scope>NUCLEOTIDE SEQUENCE</scope>
</reference>
<name>Q69MM5_ORYSJ</name>
<gene>
    <name evidence="4" type="ordered locus">Os09g0551100</name>
    <name evidence="2" type="ORF">OJ1210_A07.39</name>
    <name evidence="3" type="ORF">P0489D11.20</name>
</gene>
<dbReference type="EMBL" id="AP005742">
    <property type="protein sequence ID" value="BAD33885.1"/>
    <property type="molecule type" value="Genomic_DNA"/>
</dbReference>
<reference evidence="4" key="4">
    <citation type="journal article" date="2006" name="Nucleic Acids Res.">
        <title>The Rice Annotation Project Database (RAP-DB): hub for Oryza sativa ssp. japonica genome information.</title>
        <authorList>
            <person name="Ohyanagi H."/>
            <person name="Tanaka T."/>
            <person name="Sakai H."/>
            <person name="Shigemoto Y."/>
            <person name="Yamaguchi K."/>
            <person name="Habara T."/>
            <person name="Fujii Y."/>
            <person name="Antonio B.A."/>
            <person name="Nagamura Y."/>
            <person name="Imanishi T."/>
            <person name="Ikeo K."/>
            <person name="Itoh T."/>
            <person name="Gojobori T."/>
            <person name="Sasaki T."/>
        </authorList>
    </citation>
    <scope>NUCLEOTIDE SEQUENCE</scope>
</reference>
<sequence length="237" mass="26032">MTSWSDVSGSMPYEKLPGEGSPPASFQDTRRAPRRVRLFSWIFISGMSVSVGWSKLCHRMAPFDRMTRLPLLRSSATGGEVERPAATPAVTLVDQRTRPSASDKTRLESLVSASLGAMDLPAAIAGASRLATHTTVRSVMLYHMPMYCLSGVELDGEKKPSTKAPPSEALVCPGNSCSPSSILSLADEHNRGKRRRKTTMVVQAVLSITKICIPFCTLQDYRIRRSSFEVHNQIHKL</sequence>
<reference evidence="4 5" key="3">
    <citation type="journal article" date="2005" name="Nature">
        <title>The map-based sequence of the rice genome.</title>
        <authorList>
            <consortium name="International rice genome sequencing project (IRGSP)"/>
            <person name="Matsumoto T."/>
            <person name="Wu J."/>
            <person name="Kanamori H."/>
            <person name="Katayose Y."/>
            <person name="Fujisawa M."/>
            <person name="Namiki N."/>
            <person name="Mizuno H."/>
            <person name="Yamamoto K."/>
            <person name="Antonio B.A."/>
            <person name="Baba T."/>
            <person name="Sakata K."/>
            <person name="Nagamura Y."/>
            <person name="Aoki H."/>
            <person name="Arikawa K."/>
            <person name="Arita K."/>
            <person name="Bito T."/>
            <person name="Chiden Y."/>
            <person name="Fujitsuka N."/>
            <person name="Fukunaka R."/>
            <person name="Hamada M."/>
            <person name="Harada C."/>
            <person name="Hayashi A."/>
            <person name="Hijishita S."/>
            <person name="Honda M."/>
            <person name="Hosokawa S."/>
            <person name="Ichikawa Y."/>
            <person name="Idonuma A."/>
            <person name="Iijima M."/>
            <person name="Ikeda M."/>
            <person name="Ikeno M."/>
            <person name="Ito K."/>
            <person name="Ito S."/>
            <person name="Ito T."/>
            <person name="Ito Y."/>
            <person name="Ito Y."/>
            <person name="Iwabuchi A."/>
            <person name="Kamiya K."/>
            <person name="Karasawa W."/>
            <person name="Kurita K."/>
            <person name="Katagiri S."/>
            <person name="Kikuta A."/>
            <person name="Kobayashi H."/>
            <person name="Kobayashi N."/>
            <person name="Machita K."/>
            <person name="Maehara T."/>
            <person name="Masukawa M."/>
            <person name="Mizubayashi T."/>
            <person name="Mukai Y."/>
            <person name="Nagasaki H."/>
            <person name="Nagata Y."/>
            <person name="Naito S."/>
            <person name="Nakashima M."/>
            <person name="Nakama Y."/>
            <person name="Nakamichi Y."/>
            <person name="Nakamura M."/>
            <person name="Meguro A."/>
            <person name="Negishi M."/>
            <person name="Ohta I."/>
            <person name="Ohta T."/>
            <person name="Okamoto M."/>
            <person name="Ono N."/>
            <person name="Saji S."/>
            <person name="Sakaguchi M."/>
            <person name="Sakai K."/>
            <person name="Shibata M."/>
            <person name="Shimokawa T."/>
            <person name="Song J."/>
            <person name="Takazaki Y."/>
            <person name="Terasawa K."/>
            <person name="Tsugane M."/>
            <person name="Tsuji K."/>
            <person name="Ueda S."/>
            <person name="Waki K."/>
            <person name="Yamagata H."/>
            <person name="Yamamoto M."/>
            <person name="Yamamoto S."/>
            <person name="Yamane H."/>
            <person name="Yoshiki S."/>
            <person name="Yoshihara R."/>
            <person name="Yukawa K."/>
            <person name="Zhong H."/>
            <person name="Yano M."/>
            <person name="Yuan Q."/>
            <person name="Ouyang S."/>
            <person name="Liu J."/>
            <person name="Jones K.M."/>
            <person name="Gansberger K."/>
            <person name="Moffat K."/>
            <person name="Hill J."/>
            <person name="Bera J."/>
            <person name="Fadrosh D."/>
            <person name="Jin S."/>
            <person name="Johri S."/>
            <person name="Kim M."/>
            <person name="Overton L."/>
            <person name="Reardon M."/>
            <person name="Tsitrin T."/>
            <person name="Vuong H."/>
            <person name="Weaver B."/>
            <person name="Ciecko A."/>
            <person name="Tallon L."/>
            <person name="Jackson J."/>
            <person name="Pai G."/>
            <person name="Aken S.V."/>
            <person name="Utterback T."/>
            <person name="Reidmuller S."/>
            <person name="Feldblyum T."/>
            <person name="Hsiao J."/>
            <person name="Zismann V."/>
            <person name="Iobst S."/>
            <person name="de Vazeille A.R."/>
            <person name="Buell C.R."/>
            <person name="Ying K."/>
            <person name="Li Y."/>
            <person name="Lu T."/>
            <person name="Huang Y."/>
            <person name="Zhao Q."/>
            <person name="Feng Q."/>
            <person name="Zhang L."/>
            <person name="Zhu J."/>
            <person name="Weng Q."/>
            <person name="Mu J."/>
            <person name="Lu Y."/>
            <person name="Fan D."/>
            <person name="Liu Y."/>
            <person name="Guan J."/>
            <person name="Zhang Y."/>
            <person name="Yu S."/>
            <person name="Liu X."/>
            <person name="Zhang Y."/>
            <person name="Hong G."/>
            <person name="Han B."/>
            <person name="Choisne N."/>
            <person name="Demange N."/>
            <person name="Orjeda G."/>
            <person name="Samain S."/>
            <person name="Cattolico L."/>
            <person name="Pelletier E."/>
            <person name="Couloux A."/>
            <person name="Segurens B."/>
            <person name="Wincker P."/>
            <person name="D'Hont A."/>
            <person name="Scarpelli C."/>
            <person name="Weissenbach J."/>
            <person name="Salanoubat M."/>
            <person name="Quetier F."/>
            <person name="Yu Y."/>
            <person name="Kim H.R."/>
            <person name="Rambo T."/>
            <person name="Currie J."/>
            <person name="Collura K."/>
            <person name="Luo M."/>
            <person name="Yang T."/>
            <person name="Ammiraju J.S.S."/>
            <person name="Engler F."/>
            <person name="Soderlund C."/>
            <person name="Wing R.A."/>
            <person name="Palmer L.E."/>
            <person name="de la Bastide M."/>
            <person name="Spiegel L."/>
            <person name="Nascimento L."/>
            <person name="Zutavern T."/>
            <person name="O'Shaughnessy A."/>
            <person name="Dike S."/>
            <person name="Dedhia N."/>
            <person name="Preston R."/>
            <person name="Balija V."/>
            <person name="McCombie W.R."/>
            <person name="Chow T."/>
            <person name="Chen H."/>
            <person name="Chung M."/>
            <person name="Chen C."/>
            <person name="Shaw J."/>
            <person name="Wu H."/>
            <person name="Hsiao K."/>
            <person name="Chao Y."/>
            <person name="Chu M."/>
            <person name="Cheng C."/>
            <person name="Hour A."/>
            <person name="Lee P."/>
            <person name="Lin S."/>
            <person name="Lin Y."/>
            <person name="Liou J."/>
            <person name="Liu S."/>
            <person name="Hsing Y."/>
            <person name="Raghuvanshi S."/>
            <person name="Mohanty A."/>
            <person name="Bharti A.K."/>
            <person name="Gaur A."/>
            <person name="Gupta V."/>
            <person name="Kumar D."/>
            <person name="Ravi V."/>
            <person name="Vij S."/>
            <person name="Kapur A."/>
            <person name="Khurana P."/>
            <person name="Khurana P."/>
            <person name="Khurana J.P."/>
            <person name="Tyagi A.K."/>
            <person name="Gaikwad K."/>
            <person name="Singh A."/>
            <person name="Dalal V."/>
            <person name="Srivastava S."/>
            <person name="Dixit A."/>
            <person name="Pal A.K."/>
            <person name="Ghazi I.A."/>
            <person name="Yadav M."/>
            <person name="Pandit A."/>
            <person name="Bhargava A."/>
            <person name="Sureshbabu K."/>
            <person name="Batra K."/>
            <person name="Sharma T.R."/>
            <person name="Mohapatra T."/>
            <person name="Singh N.K."/>
            <person name="Messing J."/>
            <person name="Nelson A.B."/>
            <person name="Fuks G."/>
            <person name="Kavchok S."/>
            <person name="Keizer G."/>
            <person name="Linton E."/>
            <person name="Llaca V."/>
            <person name="Song R."/>
            <person name="Tanyolac B."/>
            <person name="Young S."/>
            <person name="Ho-Il K."/>
            <person name="Hahn J.H."/>
            <person name="Sangsakoo G."/>
            <person name="Vanavichit A."/>
            <person name="de Mattos Luiz.A.T."/>
            <person name="Zimmer P.D."/>
            <person name="Malone G."/>
            <person name="Dellagostin O."/>
            <person name="de Oliveira A.C."/>
            <person name="Bevan M."/>
            <person name="Bancroft I."/>
            <person name="Minx P."/>
            <person name="Cordum H."/>
            <person name="Wilson R."/>
            <person name="Cheng Z."/>
            <person name="Jin W."/>
            <person name="Jiang J."/>
            <person name="Leong S.A."/>
            <person name="Iwama H."/>
            <person name="Gojobori T."/>
            <person name="Itoh T."/>
            <person name="Niimura Y."/>
            <person name="Fujii Y."/>
            <person name="Habara T."/>
            <person name="Sakai H."/>
            <person name="Sato Y."/>
            <person name="Wilson G."/>
            <person name="Kumar K."/>
            <person name="McCouch S."/>
            <person name="Juretic N."/>
            <person name="Hoen D."/>
            <person name="Wright S."/>
            <person name="Bruskiewich R."/>
            <person name="Bureau T."/>
            <person name="Miyao A."/>
            <person name="Hirochika H."/>
            <person name="Nishikawa T."/>
            <person name="Kadowaki K."/>
            <person name="Sugiura M."/>
            <person name="Burr B."/>
            <person name="Sasaki T."/>
        </authorList>
    </citation>
    <scope>NUCLEOTIDE SEQUENCE [LARGE SCALE GENOMIC DNA]</scope>
    <source>
        <strain evidence="5">cv. Nipponbare</strain>
    </source>
</reference>
<reference evidence="4" key="5">
    <citation type="journal article" date="2007" name="Genome Res.">
        <title>Curated Genome Annotation of Oryza sativa ssp. japonica and Comparative Genome Analysis with Arabidopsis thaliana.</title>
        <authorList>
            <consortium name="The Rice Annotation Project (RAP)"/>
            <person name="Itoh T."/>
            <person name="Tanaka T."/>
            <person name="Barrero R.A."/>
            <person name="Yamasaki C."/>
            <person name="Fujii Y."/>
            <person name="Hilton P.B."/>
            <person name="Antonio B.A."/>
            <person name="Aono H."/>
            <person name="Apweiler R."/>
            <person name="Bruskiewich R."/>
            <person name="Bureau T."/>
            <person name="Burr F."/>
            <person name="Costa de Oliveira A."/>
            <person name="Fuks G."/>
            <person name="Habara T."/>
            <person name="Haberer G."/>
            <person name="Han B."/>
            <person name="Harada E."/>
            <person name="Hiraki A.T."/>
            <person name="Hirochika H."/>
            <person name="Hoen D."/>
            <person name="Hokari H."/>
            <person name="Hosokawa S."/>
            <person name="Hsing Y."/>
            <person name="Ikawa H."/>
            <person name="Ikeo K."/>
            <person name="Imanishi T."/>
            <person name="Ito Y."/>
            <person name="Jaiswal P."/>
            <person name="Kanno M."/>
            <person name="Kawahara Y."/>
            <person name="Kawamura T."/>
            <person name="Kawashima H."/>
            <person name="Khurana J.P."/>
            <person name="Kikuchi S."/>
            <person name="Komatsu S."/>
            <person name="Koyanagi K.O."/>
            <person name="Kubooka H."/>
            <person name="Lieberherr D."/>
            <person name="Lin Y.C."/>
            <person name="Lonsdale D."/>
            <person name="Matsumoto T."/>
            <person name="Matsuya A."/>
            <person name="McCombie W.R."/>
            <person name="Messing J."/>
            <person name="Miyao A."/>
            <person name="Mulder N."/>
            <person name="Nagamura Y."/>
            <person name="Nam J."/>
            <person name="Namiki N."/>
            <person name="Numa H."/>
            <person name="Nurimoto S."/>
            <person name="O'donovan C."/>
            <person name="Ohyanagi H."/>
            <person name="Okido T."/>
            <person name="Oota S."/>
            <person name="Osato N."/>
            <person name="Palmer L.E."/>
            <person name="Quetier F."/>
            <person name="Raghuvanshi S."/>
            <person name="Saichi N."/>
            <person name="Sakai H."/>
            <person name="Sakai Y."/>
            <person name="Sakata K."/>
            <person name="Sakurai T."/>
            <person name="Sato F."/>
            <person name="Sato Y."/>
            <person name="Schoof H."/>
            <person name="Seki M."/>
            <person name="Shibata M."/>
            <person name="Shimizu Y."/>
            <person name="Shinozaki K."/>
            <person name="Shinso Y."/>
            <person name="Singh N.K."/>
            <person name="Smith-White B."/>
            <person name="Takeda J."/>
            <person name="Tanino M."/>
            <person name="Tatusova T."/>
            <person name="Thongjuea S."/>
            <person name="Todokoro F."/>
            <person name="Tsugane M."/>
            <person name="Tyagi A.K."/>
            <person name="Vanavichit A."/>
            <person name="Wang A."/>
            <person name="Wing R.A."/>
            <person name="Yamaguchi K."/>
            <person name="Yamamoto M."/>
            <person name="Yamamoto N."/>
            <person name="Yu Y."/>
            <person name="Zhang H."/>
            <person name="Zhao Q."/>
            <person name="Higo K."/>
            <person name="Burr B."/>
            <person name="Gojobori T."/>
            <person name="Sasaki T."/>
        </authorList>
    </citation>
    <scope>NUCLEOTIDE SEQUENCE</scope>
</reference>
<reference evidence="2" key="1">
    <citation type="submission" date="2002-09" db="EMBL/GenBank/DDBJ databases">
        <title>Oryza sativa nipponbare(GA3) genomic DNA, chromosome 9, BAC clone:OJ1210_A07.</title>
        <authorList>
            <person name="Sasaki T."/>
            <person name="Matsumoto T."/>
            <person name="Hattori M."/>
            <person name="Sakaki Y."/>
            <person name="Katayose Y."/>
        </authorList>
    </citation>
    <scope>NUCLEOTIDE SEQUENCE</scope>
</reference>
<evidence type="ECO:0000313" key="4">
    <source>
        <dbReference type="EMBL" id="BAF25779.1"/>
    </source>
</evidence>
<evidence type="ECO:0000313" key="5">
    <source>
        <dbReference type="Proteomes" id="UP000000763"/>
    </source>
</evidence>
<evidence type="ECO:0000313" key="3">
    <source>
        <dbReference type="EMBL" id="BAD33885.1"/>
    </source>
</evidence>
<organism evidence="3 5">
    <name type="scientific">Oryza sativa subsp. japonica</name>
    <name type="common">Rice</name>
    <dbReference type="NCBI Taxonomy" id="39947"/>
    <lineage>
        <taxon>Eukaryota</taxon>
        <taxon>Viridiplantae</taxon>
        <taxon>Streptophyta</taxon>
        <taxon>Embryophyta</taxon>
        <taxon>Tracheophyta</taxon>
        <taxon>Spermatophyta</taxon>
        <taxon>Magnoliopsida</taxon>
        <taxon>Liliopsida</taxon>
        <taxon>Poales</taxon>
        <taxon>Poaceae</taxon>
        <taxon>BOP clade</taxon>
        <taxon>Oryzoideae</taxon>
        <taxon>Oryzeae</taxon>
        <taxon>Oryzinae</taxon>
        <taxon>Oryza</taxon>
        <taxon>Oryza sativa</taxon>
    </lineage>
</organism>
<reference evidence="3" key="2">
    <citation type="submission" date="2002-09" db="EMBL/GenBank/DDBJ databases">
        <title>Oryza sativa nipponbare(GA3) genomic DNA, chromosome 9, PAC clone:P0489D11.</title>
        <authorList>
            <person name="Sasaki T."/>
            <person name="Matsumoto T."/>
            <person name="Katayose Y."/>
        </authorList>
    </citation>
    <scope>NUCLEOTIDE SEQUENCE</scope>
</reference>
<dbReference type="KEGG" id="dosa:Os09g0551100"/>
<accession>Q69MM5</accession>